<dbReference type="AlphaFoldDB" id="A0A699J8J2"/>
<proteinExistence type="predicted"/>
<sequence>VHNFVGVMEVELDIDKITLNEYMEYKAEKERRLRKNQKPQRDEQKEAKVEDYDERNIDDMWDITVEDVERLRRLLIPTIYTLPEPNPVVQSYVPLIPFFDELNVERQEEPYNDINSIPIHVHDVMDDVIQPLIPQTIHTTRPDKDYVAPATKPILDELLEEFRDEILNITMDDKKVDCNPIRDIEELEILLTDDTQSHFTEKKGHSVVVKTNEKSKPFIHTQQLSPLYGIIKSFKSSAKPCKVEREMKSPF</sequence>
<evidence type="ECO:0000313" key="2">
    <source>
        <dbReference type="EMBL" id="GFA19835.1"/>
    </source>
</evidence>
<feature type="compositionally biased region" description="Basic and acidic residues" evidence="1">
    <location>
        <begin position="39"/>
        <end position="50"/>
    </location>
</feature>
<dbReference type="EMBL" id="BKCJ010384254">
    <property type="protein sequence ID" value="GFA19835.1"/>
    <property type="molecule type" value="Genomic_DNA"/>
</dbReference>
<accession>A0A699J8J2</accession>
<protein>
    <submittedName>
        <fullName evidence="2">Epidermal patterning factor 1</fullName>
    </submittedName>
</protein>
<feature type="region of interest" description="Disordered" evidence="1">
    <location>
        <begin position="29"/>
        <end position="50"/>
    </location>
</feature>
<feature type="non-terminal residue" evidence="2">
    <location>
        <position position="1"/>
    </location>
</feature>
<evidence type="ECO:0000256" key="1">
    <source>
        <dbReference type="SAM" id="MobiDB-lite"/>
    </source>
</evidence>
<gene>
    <name evidence="2" type="ORF">Tci_591807</name>
</gene>
<comment type="caution">
    <text evidence="2">The sequence shown here is derived from an EMBL/GenBank/DDBJ whole genome shotgun (WGS) entry which is preliminary data.</text>
</comment>
<organism evidence="2">
    <name type="scientific">Tanacetum cinerariifolium</name>
    <name type="common">Dalmatian daisy</name>
    <name type="synonym">Chrysanthemum cinerariifolium</name>
    <dbReference type="NCBI Taxonomy" id="118510"/>
    <lineage>
        <taxon>Eukaryota</taxon>
        <taxon>Viridiplantae</taxon>
        <taxon>Streptophyta</taxon>
        <taxon>Embryophyta</taxon>
        <taxon>Tracheophyta</taxon>
        <taxon>Spermatophyta</taxon>
        <taxon>Magnoliopsida</taxon>
        <taxon>eudicotyledons</taxon>
        <taxon>Gunneridae</taxon>
        <taxon>Pentapetalae</taxon>
        <taxon>asterids</taxon>
        <taxon>campanulids</taxon>
        <taxon>Asterales</taxon>
        <taxon>Asteraceae</taxon>
        <taxon>Asteroideae</taxon>
        <taxon>Anthemideae</taxon>
        <taxon>Anthemidinae</taxon>
        <taxon>Tanacetum</taxon>
    </lineage>
</organism>
<reference evidence="2" key="1">
    <citation type="journal article" date="2019" name="Sci. Rep.">
        <title>Draft genome of Tanacetum cinerariifolium, the natural source of mosquito coil.</title>
        <authorList>
            <person name="Yamashiro T."/>
            <person name="Shiraishi A."/>
            <person name="Satake H."/>
            <person name="Nakayama K."/>
        </authorList>
    </citation>
    <scope>NUCLEOTIDE SEQUENCE</scope>
</reference>
<feature type="non-terminal residue" evidence="2">
    <location>
        <position position="251"/>
    </location>
</feature>
<name>A0A699J8J2_TANCI</name>